<gene>
    <name evidence="2" type="ORF">ENO47_02565</name>
</gene>
<evidence type="ECO:0000313" key="2">
    <source>
        <dbReference type="EMBL" id="HEW45542.1"/>
    </source>
</evidence>
<organism evidence="2">
    <name type="scientific">Hydrogenobacter sp</name>
    <dbReference type="NCBI Taxonomy" id="2152829"/>
    <lineage>
        <taxon>Bacteria</taxon>
        <taxon>Pseudomonadati</taxon>
        <taxon>Aquificota</taxon>
        <taxon>Aquificia</taxon>
        <taxon>Aquificales</taxon>
        <taxon>Aquificaceae</taxon>
        <taxon>Hydrogenobacter</taxon>
    </lineage>
</organism>
<sequence length="84" mass="9799">MKKQTYRFLGFSFFVLGTVGIFLPIMPTVPLYLLAILFLSKASKRDIVRLKKLPFLGKKIYPYIKKSVKYLKRWSTPLQSLSIL</sequence>
<dbReference type="AlphaFoldDB" id="A0A7C2V4L9"/>
<comment type="caution">
    <text evidence="2">The sequence shown here is derived from an EMBL/GenBank/DDBJ whole genome shotgun (WGS) entry which is preliminary data.</text>
</comment>
<evidence type="ECO:0000256" key="1">
    <source>
        <dbReference type="SAM" id="Phobius"/>
    </source>
</evidence>
<dbReference type="EMBL" id="DSFP01000029">
    <property type="protein sequence ID" value="HEW45542.1"/>
    <property type="molecule type" value="Genomic_DNA"/>
</dbReference>
<dbReference type="Pfam" id="PF04304">
    <property type="entry name" value="DUF454"/>
    <property type="match status" value="1"/>
</dbReference>
<feature type="transmembrane region" description="Helical" evidence="1">
    <location>
        <begin position="12"/>
        <end position="39"/>
    </location>
</feature>
<name>A0A7C2V4L9_9AQUI</name>
<dbReference type="InterPro" id="IPR007401">
    <property type="entry name" value="DUF454"/>
</dbReference>
<keyword evidence="1" id="KW-1133">Transmembrane helix</keyword>
<accession>A0A7C2V4L9</accession>
<protein>
    <submittedName>
        <fullName evidence="2">DUF454 family protein</fullName>
    </submittedName>
</protein>
<proteinExistence type="predicted"/>
<reference evidence="2" key="1">
    <citation type="journal article" date="2020" name="mSystems">
        <title>Genome- and Community-Level Interaction Insights into Carbon Utilization and Element Cycling Functions of Hydrothermarchaeota in Hydrothermal Sediment.</title>
        <authorList>
            <person name="Zhou Z."/>
            <person name="Liu Y."/>
            <person name="Xu W."/>
            <person name="Pan J."/>
            <person name="Luo Z.H."/>
            <person name="Li M."/>
        </authorList>
    </citation>
    <scope>NUCLEOTIDE SEQUENCE [LARGE SCALE GENOMIC DNA]</scope>
    <source>
        <strain evidence="2">SpSt-132</strain>
    </source>
</reference>
<keyword evidence="1" id="KW-0812">Transmembrane</keyword>
<keyword evidence="1" id="KW-0472">Membrane</keyword>